<proteinExistence type="predicted"/>
<reference evidence="1 2" key="2">
    <citation type="journal article" date="2019" name="G3 (Bethesda)">
        <title>Hybrid Assembly of the Genome of the Entomopathogenic Nematode Steinernema carpocapsae Identifies the X-Chromosome.</title>
        <authorList>
            <person name="Serra L."/>
            <person name="Macchietto M."/>
            <person name="Macias-Munoz A."/>
            <person name="McGill C.J."/>
            <person name="Rodriguez I.M."/>
            <person name="Rodriguez B."/>
            <person name="Murad R."/>
            <person name="Mortazavi A."/>
        </authorList>
    </citation>
    <scope>NUCLEOTIDE SEQUENCE [LARGE SCALE GENOMIC DNA]</scope>
    <source>
        <strain evidence="1 2">ALL</strain>
    </source>
</reference>
<dbReference type="AlphaFoldDB" id="A0A4U5N2F8"/>
<comment type="caution">
    <text evidence="1">The sequence shown here is derived from an EMBL/GenBank/DDBJ whole genome shotgun (WGS) entry which is preliminary data.</text>
</comment>
<accession>A0A4U5N2F8</accession>
<name>A0A4U5N2F8_STECR</name>
<gene>
    <name evidence="1" type="ORF">L596_017441</name>
</gene>
<reference evidence="1 2" key="1">
    <citation type="journal article" date="2015" name="Genome Biol.">
        <title>Comparative genomics of Steinernema reveals deeply conserved gene regulatory networks.</title>
        <authorList>
            <person name="Dillman A.R."/>
            <person name="Macchietto M."/>
            <person name="Porter C.F."/>
            <person name="Rogers A."/>
            <person name="Williams B."/>
            <person name="Antoshechkin I."/>
            <person name="Lee M.M."/>
            <person name="Goodwin Z."/>
            <person name="Lu X."/>
            <person name="Lewis E.E."/>
            <person name="Goodrich-Blair H."/>
            <person name="Stock S.P."/>
            <person name="Adams B.J."/>
            <person name="Sternberg P.W."/>
            <person name="Mortazavi A."/>
        </authorList>
    </citation>
    <scope>NUCLEOTIDE SEQUENCE [LARGE SCALE GENOMIC DNA]</scope>
    <source>
        <strain evidence="1 2">ALL</strain>
    </source>
</reference>
<dbReference type="Proteomes" id="UP000298663">
    <property type="component" value="Unassembled WGS sequence"/>
</dbReference>
<sequence>MYIARGVLFQTVEIVGWAVLLEHLRLGHFPLMFLGAPKVRQLASPTLQKYKHKSREFGDKEERMEDFLSKESVISATNALVNQEEMVRMVTLCLIKRPKKAVPFNVINKVQLVTCM</sequence>
<evidence type="ECO:0000313" key="1">
    <source>
        <dbReference type="EMBL" id="TKR76282.1"/>
    </source>
</evidence>
<dbReference type="EMBL" id="AZBU02000005">
    <property type="protein sequence ID" value="TKR76282.1"/>
    <property type="molecule type" value="Genomic_DNA"/>
</dbReference>
<protein>
    <submittedName>
        <fullName evidence="1">Uncharacterized protein</fullName>
    </submittedName>
</protein>
<evidence type="ECO:0000313" key="2">
    <source>
        <dbReference type="Proteomes" id="UP000298663"/>
    </source>
</evidence>
<keyword evidence="2" id="KW-1185">Reference proteome</keyword>
<organism evidence="1 2">
    <name type="scientific">Steinernema carpocapsae</name>
    <name type="common">Entomopathogenic nematode</name>
    <dbReference type="NCBI Taxonomy" id="34508"/>
    <lineage>
        <taxon>Eukaryota</taxon>
        <taxon>Metazoa</taxon>
        <taxon>Ecdysozoa</taxon>
        <taxon>Nematoda</taxon>
        <taxon>Chromadorea</taxon>
        <taxon>Rhabditida</taxon>
        <taxon>Tylenchina</taxon>
        <taxon>Panagrolaimomorpha</taxon>
        <taxon>Strongyloidoidea</taxon>
        <taxon>Steinernematidae</taxon>
        <taxon>Steinernema</taxon>
    </lineage>
</organism>